<evidence type="ECO:0000313" key="2">
    <source>
        <dbReference type="Proteomes" id="UP001492380"/>
    </source>
</evidence>
<sequence>METTLASDLKIWLENGQSLMPWQGFRHDRDLQMKSGDCTCRFSNERIDRDPHRSDLKFPLSIRLKIRNWVTTLRLLVTLLTVWERVSGQLLLLHRYDGTEGGPPWFSHLQEDEKIRRRGERSLIGSVLFSYREPAGRELRFQESSRFRSYSAARAYLSFLLLWSGDAERLLAGVDHIYHEHPGNEAVECRATQTETMKYWTRRVGEIDGILNKKEAGDYNAPGLQR</sequence>
<keyword evidence="2" id="KW-1185">Reference proteome</keyword>
<dbReference type="Proteomes" id="UP001492380">
    <property type="component" value="Unassembled WGS sequence"/>
</dbReference>
<name>A0ABR1Y959_9PEZI</name>
<gene>
    <name evidence="1" type="ORF">HDK90DRAFT_515696</name>
</gene>
<proteinExistence type="predicted"/>
<protein>
    <submittedName>
        <fullName evidence="1">Uncharacterized protein</fullName>
    </submittedName>
</protein>
<dbReference type="EMBL" id="JBBWRZ010000015">
    <property type="protein sequence ID" value="KAK8222638.1"/>
    <property type="molecule type" value="Genomic_DNA"/>
</dbReference>
<organism evidence="1 2">
    <name type="scientific">Phyllosticta capitalensis</name>
    <dbReference type="NCBI Taxonomy" id="121624"/>
    <lineage>
        <taxon>Eukaryota</taxon>
        <taxon>Fungi</taxon>
        <taxon>Dikarya</taxon>
        <taxon>Ascomycota</taxon>
        <taxon>Pezizomycotina</taxon>
        <taxon>Dothideomycetes</taxon>
        <taxon>Dothideomycetes incertae sedis</taxon>
        <taxon>Botryosphaeriales</taxon>
        <taxon>Phyllostictaceae</taxon>
        <taxon>Phyllosticta</taxon>
    </lineage>
</organism>
<reference evidence="1 2" key="1">
    <citation type="submission" date="2024-04" db="EMBL/GenBank/DDBJ databases">
        <title>Phyllosticta paracitricarpa is synonymous to the EU quarantine fungus P. citricarpa based on phylogenomic analyses.</title>
        <authorList>
            <consortium name="Lawrence Berkeley National Laboratory"/>
            <person name="Van Ingen-Buijs V.A."/>
            <person name="Van Westerhoven A.C."/>
            <person name="Haridas S."/>
            <person name="Skiadas P."/>
            <person name="Martin F."/>
            <person name="Groenewald J.Z."/>
            <person name="Crous P.W."/>
            <person name="Seidl M.F."/>
        </authorList>
    </citation>
    <scope>NUCLEOTIDE SEQUENCE [LARGE SCALE GENOMIC DNA]</scope>
    <source>
        <strain evidence="1 2">CBS 123374</strain>
    </source>
</reference>
<evidence type="ECO:0000313" key="1">
    <source>
        <dbReference type="EMBL" id="KAK8222638.1"/>
    </source>
</evidence>
<accession>A0ABR1Y959</accession>
<comment type="caution">
    <text evidence="1">The sequence shown here is derived from an EMBL/GenBank/DDBJ whole genome shotgun (WGS) entry which is preliminary data.</text>
</comment>